<proteinExistence type="predicted"/>
<dbReference type="InterPro" id="IPR007060">
    <property type="entry name" value="FtsL/DivIC"/>
</dbReference>
<feature type="coiled-coil region" evidence="1">
    <location>
        <begin position="41"/>
        <end position="68"/>
    </location>
</feature>
<evidence type="ECO:0000313" key="2">
    <source>
        <dbReference type="EMBL" id="KPH82197.1"/>
    </source>
</evidence>
<evidence type="ECO:0000313" key="3">
    <source>
        <dbReference type="Proteomes" id="UP000037822"/>
    </source>
</evidence>
<gene>
    <name evidence="2" type="ORF">AE618_04615</name>
</gene>
<dbReference type="Proteomes" id="UP000037822">
    <property type="component" value="Unassembled WGS sequence"/>
</dbReference>
<evidence type="ECO:0000256" key="1">
    <source>
        <dbReference type="SAM" id="Coils"/>
    </source>
</evidence>
<protein>
    <submittedName>
        <fullName evidence="2">Septation inhibitor protein</fullName>
    </submittedName>
</protein>
<dbReference type="PATRIC" id="fig|1526658.3.peg.3262"/>
<dbReference type="AlphaFoldDB" id="A0A0N0MCG9"/>
<keyword evidence="1" id="KW-0175">Coiled coil</keyword>
<dbReference type="OrthoDB" id="9815600at2"/>
<organism evidence="2 3">
    <name type="scientific">Bosea vaviloviae</name>
    <dbReference type="NCBI Taxonomy" id="1526658"/>
    <lineage>
        <taxon>Bacteria</taxon>
        <taxon>Pseudomonadati</taxon>
        <taxon>Pseudomonadota</taxon>
        <taxon>Alphaproteobacteria</taxon>
        <taxon>Hyphomicrobiales</taxon>
        <taxon>Boseaceae</taxon>
        <taxon>Bosea</taxon>
    </lineage>
</organism>
<dbReference type="EMBL" id="LGSZ01000022">
    <property type="protein sequence ID" value="KPH82197.1"/>
    <property type="molecule type" value="Genomic_DNA"/>
</dbReference>
<keyword evidence="3" id="KW-1185">Reference proteome</keyword>
<comment type="caution">
    <text evidence="2">The sequence shown here is derived from an EMBL/GenBank/DDBJ whole genome shotgun (WGS) entry which is preliminary data.</text>
</comment>
<dbReference type="RefSeq" id="WP_054207859.1">
    <property type="nucleotide sequence ID" value="NZ_LGSZ01000022.1"/>
</dbReference>
<dbReference type="Pfam" id="PF04977">
    <property type="entry name" value="DivIC"/>
    <property type="match status" value="1"/>
</dbReference>
<name>A0A0N0MCG9_9HYPH</name>
<accession>A0A0N0MCG9</accession>
<reference evidence="2 3" key="1">
    <citation type="submission" date="2015-07" db="EMBL/GenBank/DDBJ databases">
        <title>Whole genome sequencing of Bosea vaviloviae isolated from cave pool.</title>
        <authorList>
            <person name="Tan N.E.H."/>
            <person name="Lee Y.P."/>
            <person name="Gan H.M."/>
            <person name="Barton H."/>
            <person name="Savka M.A."/>
        </authorList>
    </citation>
    <scope>NUCLEOTIDE SEQUENCE [LARGE SCALE GENOMIC DNA]</scope>
    <source>
        <strain evidence="2 3">SD260</strain>
    </source>
</reference>
<sequence length="103" mass="11754">MVIRRGVRSVFITLALYLVSGAAVSYFMFHAQHGARGLDARDTLQGTLREMETELAGLTAERKLWEQRLSLVRDEAVDRDVLEERARDTLGRVHRNDVILMGR</sequence>